<dbReference type="Proteomes" id="UP001150941">
    <property type="component" value="Unassembled WGS sequence"/>
</dbReference>
<dbReference type="GO" id="GO:0016887">
    <property type="term" value="F:ATP hydrolysis activity"/>
    <property type="evidence" value="ECO:0007669"/>
    <property type="project" value="InterPro"/>
</dbReference>
<gene>
    <name evidence="4" type="ORF">N7468_006692</name>
</gene>
<keyword evidence="2" id="KW-0547">Nucleotide-binding</keyword>
<evidence type="ECO:0000313" key="4">
    <source>
        <dbReference type="EMBL" id="KAJ5225467.1"/>
    </source>
</evidence>
<keyword evidence="5" id="KW-1185">Reference proteome</keyword>
<dbReference type="PANTHER" id="PTHR12169">
    <property type="entry name" value="ATPASE N2B"/>
    <property type="match status" value="1"/>
</dbReference>
<reference evidence="4" key="2">
    <citation type="journal article" date="2023" name="IMA Fungus">
        <title>Comparative genomic study of the Penicillium genus elucidates a diverse pangenome and 15 lateral gene transfer events.</title>
        <authorList>
            <person name="Petersen C."/>
            <person name="Sorensen T."/>
            <person name="Nielsen M.R."/>
            <person name="Sondergaard T.E."/>
            <person name="Sorensen J.L."/>
            <person name="Fitzpatrick D.A."/>
            <person name="Frisvad J.C."/>
            <person name="Nielsen K.L."/>
        </authorList>
    </citation>
    <scope>NUCLEOTIDE SEQUENCE</scope>
    <source>
        <strain evidence="4">IBT 19713</strain>
    </source>
</reference>
<dbReference type="OrthoDB" id="548867at2759"/>
<dbReference type="FunFam" id="3.40.50.300:FF:001493">
    <property type="entry name" value="Mitochondrial ATPase (Afg1), putative"/>
    <property type="match status" value="1"/>
</dbReference>
<dbReference type="GO" id="GO:0006515">
    <property type="term" value="P:protein quality control for misfolded or incompletely synthesized proteins"/>
    <property type="evidence" value="ECO:0007669"/>
    <property type="project" value="TreeGrafter"/>
</dbReference>
<dbReference type="Pfam" id="PF03969">
    <property type="entry name" value="AFG1_ATPase"/>
    <property type="match status" value="1"/>
</dbReference>
<evidence type="ECO:0000313" key="5">
    <source>
        <dbReference type="Proteomes" id="UP001150941"/>
    </source>
</evidence>
<dbReference type="NCBIfam" id="NF040713">
    <property type="entry name" value="ZapE"/>
    <property type="match status" value="1"/>
</dbReference>
<sequence>MPSCSVECRRTVTPEGAALAGRGFATVHDQAETRTGALPTEGPLAEYDHRVREGRLRDDLYQRGAQYTMARIVEKSSTPSVESLDPQPKKSFLGSLFGGGAKTAPKSNIPENLPKGLYMYGDVGCGKTMLMDLFFETLPPNIQAKTRIHFHNFMQDVHKRMHVVKMKYGNDFDALPMVAADIAETASVLCFDEFQCTDVADAMILRRLLEFLMSHGVVLVTTSNRHPDDLYKNGIQRESFIPCITLLKTALNVINLNSPTDYRKIPRPPAAVYHDGLGPEADQHAQKWFDYLGDPIVWGRPIRVPKASGKAAQYTFNQLIGAATGAADYLELVRHYNAFIVTDVPGMNLNQRDLARRFITFIDAVYESRAKLVLTTEVPLANLFLSADDIKDGMKAGDHSDLSDAMRNLMDDLGMSVQALKNTSIFSGDEERFAFARALSRLAEMGSKEWVERGLDGGSHPVQPTSGP</sequence>
<dbReference type="GO" id="GO:0005739">
    <property type="term" value="C:mitochondrion"/>
    <property type="evidence" value="ECO:0007669"/>
    <property type="project" value="TreeGrafter"/>
</dbReference>
<name>A0A9W9TJT7_9EURO</name>
<reference evidence="4" key="1">
    <citation type="submission" date="2022-11" db="EMBL/GenBank/DDBJ databases">
        <authorList>
            <person name="Petersen C."/>
        </authorList>
    </citation>
    <scope>NUCLEOTIDE SEQUENCE</scope>
    <source>
        <strain evidence="4">IBT 19713</strain>
    </source>
</reference>
<dbReference type="Gene3D" id="3.40.50.300">
    <property type="entry name" value="P-loop containing nucleotide triphosphate hydrolases"/>
    <property type="match status" value="1"/>
</dbReference>
<dbReference type="InterPro" id="IPR027417">
    <property type="entry name" value="P-loop_NTPase"/>
</dbReference>
<comment type="caution">
    <text evidence="4">The sequence shown here is derived from an EMBL/GenBank/DDBJ whole genome shotgun (WGS) entry which is preliminary data.</text>
</comment>
<proteinExistence type="inferred from homology"/>
<dbReference type="InterPro" id="IPR005654">
    <property type="entry name" value="ATPase_AFG1-like"/>
</dbReference>
<evidence type="ECO:0000256" key="1">
    <source>
        <dbReference type="ARBA" id="ARBA00010322"/>
    </source>
</evidence>
<evidence type="ECO:0000256" key="3">
    <source>
        <dbReference type="ARBA" id="ARBA00022840"/>
    </source>
</evidence>
<keyword evidence="3" id="KW-0067">ATP-binding</keyword>
<accession>A0A9W9TJT7</accession>
<organism evidence="4 5">
    <name type="scientific">Penicillium chermesinum</name>
    <dbReference type="NCBI Taxonomy" id="63820"/>
    <lineage>
        <taxon>Eukaryota</taxon>
        <taxon>Fungi</taxon>
        <taxon>Dikarya</taxon>
        <taxon>Ascomycota</taxon>
        <taxon>Pezizomycotina</taxon>
        <taxon>Eurotiomycetes</taxon>
        <taxon>Eurotiomycetidae</taxon>
        <taxon>Eurotiales</taxon>
        <taxon>Aspergillaceae</taxon>
        <taxon>Penicillium</taxon>
    </lineage>
</organism>
<dbReference type="GeneID" id="83203291"/>
<dbReference type="GO" id="GO:0005524">
    <property type="term" value="F:ATP binding"/>
    <property type="evidence" value="ECO:0007669"/>
    <property type="project" value="UniProtKB-KW"/>
</dbReference>
<comment type="similarity">
    <text evidence="1">Belongs to the AFG1 ATPase family.</text>
</comment>
<dbReference type="EMBL" id="JAPQKS010000005">
    <property type="protein sequence ID" value="KAJ5225467.1"/>
    <property type="molecule type" value="Genomic_DNA"/>
</dbReference>
<evidence type="ECO:0000256" key="2">
    <source>
        <dbReference type="ARBA" id="ARBA00022741"/>
    </source>
</evidence>
<dbReference type="SUPFAM" id="SSF52540">
    <property type="entry name" value="P-loop containing nucleoside triphosphate hydrolases"/>
    <property type="match status" value="1"/>
</dbReference>
<dbReference type="AlphaFoldDB" id="A0A9W9TJT7"/>
<dbReference type="RefSeq" id="XP_058328878.1">
    <property type="nucleotide sequence ID" value="XM_058475988.1"/>
</dbReference>
<protein>
    <submittedName>
        <fullName evidence="4">Mitochondrial ATPase (Afg1)</fullName>
    </submittedName>
</protein>
<dbReference type="PANTHER" id="PTHR12169:SF6">
    <property type="entry name" value="AFG1-LIKE ATPASE"/>
    <property type="match status" value="1"/>
</dbReference>